<dbReference type="Proteomes" id="UP000187203">
    <property type="component" value="Unassembled WGS sequence"/>
</dbReference>
<dbReference type="PANTHER" id="PTHR13318">
    <property type="entry name" value="PARTNER OF PAIRED, ISOFORM B-RELATED"/>
    <property type="match status" value="1"/>
</dbReference>
<protein>
    <submittedName>
        <fullName evidence="1">EIN3-binding F-box protein 1-like protein</fullName>
    </submittedName>
</protein>
<name>A0A1R3IMN6_9ROSI</name>
<dbReference type="Gene3D" id="3.80.10.10">
    <property type="entry name" value="Ribonuclease Inhibitor"/>
    <property type="match status" value="2"/>
</dbReference>
<keyword evidence="2" id="KW-1185">Reference proteome</keyword>
<dbReference type="GO" id="GO:0031146">
    <property type="term" value="P:SCF-dependent proteasomal ubiquitin-dependent protein catabolic process"/>
    <property type="evidence" value="ECO:0007669"/>
    <property type="project" value="TreeGrafter"/>
</dbReference>
<accession>A0A1R3IMN6</accession>
<sequence>MSKVLKLTTGAETVSSDCWQLIFNHLNNDELKAISSVCKDFLAISNLVKKTLKVLHPNVHVLTKHLNRFTELNKIDLSKFHGDLDKAIRAIARSELSLEAIDFCPEATFEAESLRELGSNPKMRNLKGLNCFLTKRLHDEDLAVIANSFPNLEELNVCRYDYDEKKNPSDYGVKILASKLRVLKKILISVKRNKLTDESIVALSLNCTFLKDVTIISNGDAKVTEHGIGLLLRNRPNLESLCIGKIEKDSTASSTITIENSISHAKSLTFLTCHVMDISDELLMEIGKAKLPLKNVELLDCRNFTVSGLRMVVSKHLNKLSIKGSDCEADYGDIKLLLQRDVANLTHIEISHSLVTSLNLYLLSTKFPSLEKLKISNVILDDEASSPPSRKSLFPKGLILLKNKGTNS</sequence>
<reference evidence="2" key="1">
    <citation type="submission" date="2013-09" db="EMBL/GenBank/DDBJ databases">
        <title>Corchorus olitorius genome sequencing.</title>
        <authorList>
            <person name="Alam M."/>
            <person name="Haque M.S."/>
            <person name="Islam M.S."/>
            <person name="Emdad E.M."/>
            <person name="Islam M.M."/>
            <person name="Ahmed B."/>
            <person name="Halim A."/>
            <person name="Hossen Q.M.M."/>
            <person name="Hossain M.Z."/>
            <person name="Ahmed R."/>
            <person name="Khan M.M."/>
            <person name="Islam R."/>
            <person name="Rashid M.M."/>
            <person name="Khan S.A."/>
            <person name="Rahman M.S."/>
            <person name="Alam M."/>
            <person name="Yahiya A.S."/>
            <person name="Khan M.S."/>
            <person name="Azam M.S."/>
            <person name="Haque T."/>
            <person name="Lashkar M.Z.H."/>
            <person name="Akhand A.I."/>
            <person name="Morshed G."/>
            <person name="Roy S."/>
            <person name="Uddin K.S."/>
            <person name="Rabeya T."/>
            <person name="Hossain A.S."/>
            <person name="Chowdhury A."/>
            <person name="Snigdha A.R."/>
            <person name="Mortoza M.S."/>
            <person name="Matin S.A."/>
            <person name="Hoque S.M.E."/>
            <person name="Islam M.K."/>
            <person name="Roy D.K."/>
            <person name="Haider R."/>
            <person name="Moosa M.M."/>
            <person name="Elias S.M."/>
            <person name="Hasan A.M."/>
            <person name="Jahan S."/>
            <person name="Shafiuddin M."/>
            <person name="Mahmood N."/>
            <person name="Shommy N.S."/>
        </authorList>
    </citation>
    <scope>NUCLEOTIDE SEQUENCE [LARGE SCALE GENOMIC DNA]</scope>
    <source>
        <strain evidence="2">cv. O-4</strain>
    </source>
</reference>
<dbReference type="GO" id="GO:0019005">
    <property type="term" value="C:SCF ubiquitin ligase complex"/>
    <property type="evidence" value="ECO:0007669"/>
    <property type="project" value="TreeGrafter"/>
</dbReference>
<gene>
    <name evidence="1" type="ORF">COLO4_22355</name>
</gene>
<dbReference type="AlphaFoldDB" id="A0A1R3IMN6"/>
<dbReference type="EMBL" id="AWUE01017933">
    <property type="protein sequence ID" value="OMO83823.1"/>
    <property type="molecule type" value="Genomic_DNA"/>
</dbReference>
<dbReference type="PANTHER" id="PTHR13318:SF105">
    <property type="entry name" value="F-BOX_LRR-REPEAT PROTEIN 3"/>
    <property type="match status" value="1"/>
</dbReference>
<proteinExistence type="predicted"/>
<dbReference type="OrthoDB" id="1751573at2759"/>
<dbReference type="InterPro" id="IPR032675">
    <property type="entry name" value="LRR_dom_sf"/>
</dbReference>
<dbReference type="STRING" id="93759.A0A1R3IMN6"/>
<comment type="caution">
    <text evidence="1">The sequence shown here is derived from an EMBL/GenBank/DDBJ whole genome shotgun (WGS) entry which is preliminary data.</text>
</comment>
<organism evidence="1 2">
    <name type="scientific">Corchorus olitorius</name>
    <dbReference type="NCBI Taxonomy" id="93759"/>
    <lineage>
        <taxon>Eukaryota</taxon>
        <taxon>Viridiplantae</taxon>
        <taxon>Streptophyta</taxon>
        <taxon>Embryophyta</taxon>
        <taxon>Tracheophyta</taxon>
        <taxon>Spermatophyta</taxon>
        <taxon>Magnoliopsida</taxon>
        <taxon>eudicotyledons</taxon>
        <taxon>Gunneridae</taxon>
        <taxon>Pentapetalae</taxon>
        <taxon>rosids</taxon>
        <taxon>malvids</taxon>
        <taxon>Malvales</taxon>
        <taxon>Malvaceae</taxon>
        <taxon>Grewioideae</taxon>
        <taxon>Apeibeae</taxon>
        <taxon>Corchorus</taxon>
    </lineage>
</organism>
<dbReference type="SUPFAM" id="SSF52047">
    <property type="entry name" value="RNI-like"/>
    <property type="match status" value="1"/>
</dbReference>
<evidence type="ECO:0000313" key="2">
    <source>
        <dbReference type="Proteomes" id="UP000187203"/>
    </source>
</evidence>
<evidence type="ECO:0000313" key="1">
    <source>
        <dbReference type="EMBL" id="OMO83823.1"/>
    </source>
</evidence>